<evidence type="ECO:0000256" key="1">
    <source>
        <dbReference type="SAM" id="Coils"/>
    </source>
</evidence>
<reference evidence="3" key="2">
    <citation type="journal article" date="2024" name="Plant">
        <title>Genomic evolution and insights into agronomic trait innovations of Sesamum species.</title>
        <authorList>
            <person name="Miao H."/>
            <person name="Wang L."/>
            <person name="Qu L."/>
            <person name="Liu H."/>
            <person name="Sun Y."/>
            <person name="Le M."/>
            <person name="Wang Q."/>
            <person name="Wei S."/>
            <person name="Zheng Y."/>
            <person name="Lin W."/>
            <person name="Duan Y."/>
            <person name="Cao H."/>
            <person name="Xiong S."/>
            <person name="Wang X."/>
            <person name="Wei L."/>
            <person name="Li C."/>
            <person name="Ma Q."/>
            <person name="Ju M."/>
            <person name="Zhao R."/>
            <person name="Li G."/>
            <person name="Mu C."/>
            <person name="Tian Q."/>
            <person name="Mei H."/>
            <person name="Zhang T."/>
            <person name="Gao T."/>
            <person name="Zhang H."/>
        </authorList>
    </citation>
    <scope>NUCLEOTIDE SEQUENCE</scope>
    <source>
        <strain evidence="3">G02</strain>
    </source>
</reference>
<keyword evidence="1" id="KW-0175">Coiled coil</keyword>
<feature type="coiled-coil region" evidence="1">
    <location>
        <begin position="7"/>
        <end position="41"/>
    </location>
</feature>
<accession>A0AAW2TX54</accession>
<sequence>MLAWNRRVAKQEEINRLEANLKRCDDEFVRLEEERKKALDDVNTWGLRFERETNTGKRFLASASGIAFINNTRDEAVSKFQASDEFETIVADRATPIYEDAIHSYRRTLRRALPKKEQVTEEDIRLLDPDLLEEKEEAAHDRAPYSQGGGDDA</sequence>
<proteinExistence type="predicted"/>
<evidence type="ECO:0000313" key="3">
    <source>
        <dbReference type="EMBL" id="KAL0409581.1"/>
    </source>
</evidence>
<reference evidence="3" key="1">
    <citation type="submission" date="2020-06" db="EMBL/GenBank/DDBJ databases">
        <authorList>
            <person name="Li T."/>
            <person name="Hu X."/>
            <person name="Zhang T."/>
            <person name="Song X."/>
            <person name="Zhang H."/>
            <person name="Dai N."/>
            <person name="Sheng W."/>
            <person name="Hou X."/>
            <person name="Wei L."/>
        </authorList>
    </citation>
    <scope>NUCLEOTIDE SEQUENCE</scope>
    <source>
        <strain evidence="3">G02</strain>
        <tissue evidence="3">Leaf</tissue>
    </source>
</reference>
<gene>
    <name evidence="3" type="ORF">Sradi_1892500</name>
</gene>
<dbReference type="AlphaFoldDB" id="A0AAW2TX54"/>
<protein>
    <submittedName>
        <fullName evidence="3">Uncharacterized protein</fullName>
    </submittedName>
</protein>
<name>A0AAW2TX54_SESRA</name>
<comment type="caution">
    <text evidence="3">The sequence shown here is derived from an EMBL/GenBank/DDBJ whole genome shotgun (WGS) entry which is preliminary data.</text>
</comment>
<feature type="region of interest" description="Disordered" evidence="2">
    <location>
        <begin position="127"/>
        <end position="153"/>
    </location>
</feature>
<dbReference type="EMBL" id="JACGWJ010000007">
    <property type="protein sequence ID" value="KAL0409581.1"/>
    <property type="molecule type" value="Genomic_DNA"/>
</dbReference>
<evidence type="ECO:0000256" key="2">
    <source>
        <dbReference type="SAM" id="MobiDB-lite"/>
    </source>
</evidence>
<organism evidence="3">
    <name type="scientific">Sesamum radiatum</name>
    <name type="common">Black benniseed</name>
    <dbReference type="NCBI Taxonomy" id="300843"/>
    <lineage>
        <taxon>Eukaryota</taxon>
        <taxon>Viridiplantae</taxon>
        <taxon>Streptophyta</taxon>
        <taxon>Embryophyta</taxon>
        <taxon>Tracheophyta</taxon>
        <taxon>Spermatophyta</taxon>
        <taxon>Magnoliopsida</taxon>
        <taxon>eudicotyledons</taxon>
        <taxon>Gunneridae</taxon>
        <taxon>Pentapetalae</taxon>
        <taxon>asterids</taxon>
        <taxon>lamiids</taxon>
        <taxon>Lamiales</taxon>
        <taxon>Pedaliaceae</taxon>
        <taxon>Sesamum</taxon>
    </lineage>
</organism>